<dbReference type="EMBL" id="JAPQKI010000005">
    <property type="protein sequence ID" value="KAJ5099005.1"/>
    <property type="molecule type" value="Genomic_DNA"/>
</dbReference>
<organism evidence="1 2">
    <name type="scientific">Penicillium argentinense</name>
    <dbReference type="NCBI Taxonomy" id="1131581"/>
    <lineage>
        <taxon>Eukaryota</taxon>
        <taxon>Fungi</taxon>
        <taxon>Dikarya</taxon>
        <taxon>Ascomycota</taxon>
        <taxon>Pezizomycotina</taxon>
        <taxon>Eurotiomycetes</taxon>
        <taxon>Eurotiomycetidae</taxon>
        <taxon>Eurotiales</taxon>
        <taxon>Aspergillaceae</taxon>
        <taxon>Penicillium</taxon>
    </lineage>
</organism>
<dbReference type="GeneID" id="81357479"/>
<gene>
    <name evidence="1" type="ORF">N7532_006006</name>
</gene>
<dbReference type="RefSeq" id="XP_056474659.1">
    <property type="nucleotide sequence ID" value="XM_056618500.1"/>
</dbReference>
<proteinExistence type="predicted"/>
<accession>A0A9W9FEZ7</accession>
<reference evidence="1" key="1">
    <citation type="submission" date="2022-11" db="EMBL/GenBank/DDBJ databases">
        <authorList>
            <person name="Petersen C."/>
        </authorList>
    </citation>
    <scope>NUCLEOTIDE SEQUENCE</scope>
    <source>
        <strain evidence="1">IBT 30761</strain>
    </source>
</reference>
<evidence type="ECO:0000313" key="1">
    <source>
        <dbReference type="EMBL" id="KAJ5099005.1"/>
    </source>
</evidence>
<dbReference type="Proteomes" id="UP001149074">
    <property type="component" value="Unassembled WGS sequence"/>
</dbReference>
<protein>
    <submittedName>
        <fullName evidence="1">Uncharacterized protein</fullName>
    </submittedName>
</protein>
<keyword evidence="2" id="KW-1185">Reference proteome</keyword>
<sequence length="84" mass="9257">MGAIVTRNLFIGSSILTSHLPRYPKDLSAGWLQHAAVASDDRQINKEKDIQTAPPEIEIQELAELLAYHDPVTPIPRLVLETAA</sequence>
<evidence type="ECO:0000313" key="2">
    <source>
        <dbReference type="Proteomes" id="UP001149074"/>
    </source>
</evidence>
<name>A0A9W9FEZ7_9EURO</name>
<reference evidence="1" key="2">
    <citation type="journal article" date="2023" name="IMA Fungus">
        <title>Comparative genomic study of the Penicillium genus elucidates a diverse pangenome and 15 lateral gene transfer events.</title>
        <authorList>
            <person name="Petersen C."/>
            <person name="Sorensen T."/>
            <person name="Nielsen M.R."/>
            <person name="Sondergaard T.E."/>
            <person name="Sorensen J.L."/>
            <person name="Fitzpatrick D.A."/>
            <person name="Frisvad J.C."/>
            <person name="Nielsen K.L."/>
        </authorList>
    </citation>
    <scope>NUCLEOTIDE SEQUENCE</scope>
    <source>
        <strain evidence="1">IBT 30761</strain>
    </source>
</reference>
<dbReference type="AlphaFoldDB" id="A0A9W9FEZ7"/>
<comment type="caution">
    <text evidence="1">The sequence shown here is derived from an EMBL/GenBank/DDBJ whole genome shotgun (WGS) entry which is preliminary data.</text>
</comment>